<organism evidence="1 2">
    <name type="scientific">Smallanthus sonchifolius</name>
    <dbReference type="NCBI Taxonomy" id="185202"/>
    <lineage>
        <taxon>Eukaryota</taxon>
        <taxon>Viridiplantae</taxon>
        <taxon>Streptophyta</taxon>
        <taxon>Embryophyta</taxon>
        <taxon>Tracheophyta</taxon>
        <taxon>Spermatophyta</taxon>
        <taxon>Magnoliopsida</taxon>
        <taxon>eudicotyledons</taxon>
        <taxon>Gunneridae</taxon>
        <taxon>Pentapetalae</taxon>
        <taxon>asterids</taxon>
        <taxon>campanulids</taxon>
        <taxon>Asterales</taxon>
        <taxon>Asteraceae</taxon>
        <taxon>Asteroideae</taxon>
        <taxon>Heliantheae alliance</taxon>
        <taxon>Millerieae</taxon>
        <taxon>Smallanthus</taxon>
    </lineage>
</organism>
<evidence type="ECO:0000313" key="1">
    <source>
        <dbReference type="EMBL" id="KAI3810802.1"/>
    </source>
</evidence>
<proteinExistence type="predicted"/>
<gene>
    <name evidence="1" type="ORF">L1987_20424</name>
</gene>
<comment type="caution">
    <text evidence="1">The sequence shown here is derived from an EMBL/GenBank/DDBJ whole genome shotgun (WGS) entry which is preliminary data.</text>
</comment>
<dbReference type="EMBL" id="CM042024">
    <property type="protein sequence ID" value="KAI3810802.1"/>
    <property type="molecule type" value="Genomic_DNA"/>
</dbReference>
<name>A0ACB9IRT1_9ASTR</name>
<accession>A0ACB9IRT1</accession>
<reference evidence="1 2" key="2">
    <citation type="journal article" date="2022" name="Mol. Ecol. Resour.">
        <title>The genomes of chicory, endive, great burdock and yacon provide insights into Asteraceae paleo-polyploidization history and plant inulin production.</title>
        <authorList>
            <person name="Fan W."/>
            <person name="Wang S."/>
            <person name="Wang H."/>
            <person name="Wang A."/>
            <person name="Jiang F."/>
            <person name="Liu H."/>
            <person name="Zhao H."/>
            <person name="Xu D."/>
            <person name="Zhang Y."/>
        </authorList>
    </citation>
    <scope>NUCLEOTIDE SEQUENCE [LARGE SCALE GENOMIC DNA]</scope>
    <source>
        <strain evidence="2">cv. Yunnan</strain>
        <tissue evidence="1">Leaves</tissue>
    </source>
</reference>
<evidence type="ECO:0000313" key="2">
    <source>
        <dbReference type="Proteomes" id="UP001056120"/>
    </source>
</evidence>
<protein>
    <submittedName>
        <fullName evidence="1">Uncharacterized protein</fullName>
    </submittedName>
</protein>
<reference evidence="2" key="1">
    <citation type="journal article" date="2022" name="Mol. Ecol. Resour.">
        <title>The genomes of chicory, endive, great burdock and yacon provide insights into Asteraceae palaeo-polyploidization history and plant inulin production.</title>
        <authorList>
            <person name="Fan W."/>
            <person name="Wang S."/>
            <person name="Wang H."/>
            <person name="Wang A."/>
            <person name="Jiang F."/>
            <person name="Liu H."/>
            <person name="Zhao H."/>
            <person name="Xu D."/>
            <person name="Zhang Y."/>
        </authorList>
    </citation>
    <scope>NUCLEOTIDE SEQUENCE [LARGE SCALE GENOMIC DNA]</scope>
    <source>
        <strain evidence="2">cv. Yunnan</strain>
    </source>
</reference>
<dbReference type="Proteomes" id="UP001056120">
    <property type="component" value="Linkage Group LG07"/>
</dbReference>
<sequence length="249" mass="27996">MEQMASQLSATHLELHRARDLIEDAISADESGYVVARPPYPRITFMTGPEPKRTIDLTLPDPHHCHAPGKCPMWLLTESLSTKSDARTPSANKKDHRFDATSQFHENTVSSPERLEQPKPRTVKMLRIKLTFRRKSHSKPWKKAEVNESVGWLTARGKDMKTPLDYHTELTTNMSGNDRANPRACLECGSPDHLRNVCPKLNRRVGNTANPAHGRAFALGANEARQDPNMSFVSTEFEPLHGLESSNLK</sequence>
<keyword evidence="2" id="KW-1185">Reference proteome</keyword>